<dbReference type="AlphaFoldDB" id="A0A9D2AGK4"/>
<organism evidence="1 2">
    <name type="scientific">Candidatus Akkermansia intestinigallinarum</name>
    <dbReference type="NCBI Taxonomy" id="2838431"/>
    <lineage>
        <taxon>Bacteria</taxon>
        <taxon>Pseudomonadati</taxon>
        <taxon>Verrucomicrobiota</taxon>
        <taxon>Verrucomicrobiia</taxon>
        <taxon>Verrucomicrobiales</taxon>
        <taxon>Akkermansiaceae</taxon>
        <taxon>Akkermansia</taxon>
    </lineage>
</organism>
<protein>
    <submittedName>
        <fullName evidence="1">Uncharacterized protein</fullName>
    </submittedName>
</protein>
<name>A0A9D2AGK4_9BACT</name>
<sequence>LLLSYTRVCNNYGDFSFEATIKMPLRRFSPESFFGAFYFDAMRIVSSGAAKRILSLAFAAETW</sequence>
<gene>
    <name evidence="1" type="ORF">H9862_01000</name>
</gene>
<proteinExistence type="predicted"/>
<dbReference type="EMBL" id="DXFQ01000014">
    <property type="protein sequence ID" value="HIX19162.1"/>
    <property type="molecule type" value="Genomic_DNA"/>
</dbReference>
<comment type="caution">
    <text evidence="1">The sequence shown here is derived from an EMBL/GenBank/DDBJ whole genome shotgun (WGS) entry which is preliminary data.</text>
</comment>
<dbReference type="Proteomes" id="UP000823964">
    <property type="component" value="Unassembled WGS sequence"/>
</dbReference>
<feature type="non-terminal residue" evidence="1">
    <location>
        <position position="1"/>
    </location>
</feature>
<accession>A0A9D2AGK4</accession>
<reference evidence="1" key="2">
    <citation type="submission" date="2021-04" db="EMBL/GenBank/DDBJ databases">
        <authorList>
            <person name="Gilroy R."/>
        </authorList>
    </citation>
    <scope>NUCLEOTIDE SEQUENCE</scope>
    <source>
        <strain evidence="1">14975</strain>
    </source>
</reference>
<reference evidence="1" key="1">
    <citation type="journal article" date="2021" name="PeerJ">
        <title>Extensive microbial diversity within the chicken gut microbiome revealed by metagenomics and culture.</title>
        <authorList>
            <person name="Gilroy R."/>
            <person name="Ravi A."/>
            <person name="Getino M."/>
            <person name="Pursley I."/>
            <person name="Horton D.L."/>
            <person name="Alikhan N.F."/>
            <person name="Baker D."/>
            <person name="Gharbi K."/>
            <person name="Hall N."/>
            <person name="Watson M."/>
            <person name="Adriaenssens E.M."/>
            <person name="Foster-Nyarko E."/>
            <person name="Jarju S."/>
            <person name="Secka A."/>
            <person name="Antonio M."/>
            <person name="Oren A."/>
            <person name="Chaudhuri R.R."/>
            <person name="La Ragione R."/>
            <person name="Hildebrand F."/>
            <person name="Pallen M.J."/>
        </authorList>
    </citation>
    <scope>NUCLEOTIDE SEQUENCE</scope>
    <source>
        <strain evidence="1">14975</strain>
    </source>
</reference>
<evidence type="ECO:0000313" key="1">
    <source>
        <dbReference type="EMBL" id="HIX19162.1"/>
    </source>
</evidence>
<evidence type="ECO:0000313" key="2">
    <source>
        <dbReference type="Proteomes" id="UP000823964"/>
    </source>
</evidence>